<sequence length="82" mass="9616">MGERNVTLNETGLFLLYRAMVCQAIDLNPHIKDVIEVDPWEYSSALDMSFEETAKLPLEKWHIKIADDLDEMWQDLKKRVAH</sequence>
<proteinExistence type="predicted"/>
<evidence type="ECO:0000313" key="2">
    <source>
        <dbReference type="Proteomes" id="UP000828865"/>
    </source>
</evidence>
<dbReference type="EMBL" id="MZ501077">
    <property type="protein sequence ID" value="QXV80574.1"/>
    <property type="molecule type" value="Genomic_DNA"/>
</dbReference>
<reference evidence="2" key="1">
    <citation type="journal article" date="2021" name="PLoS Biol.">
        <title>Systematic exploration of Escherichia coli phage-host interactions with the BASEL phage collection.</title>
        <authorList>
            <person name="Maffei E."/>
            <person name="Shaidullina A."/>
            <person name="Burkolter M."/>
            <person name="Heyer Y."/>
            <person name="Estermann F."/>
            <person name="Druelle V."/>
            <person name="Sauer P."/>
            <person name="Willi L."/>
            <person name="Michaelis S."/>
            <person name="Hilbi H."/>
            <person name="Thaler D.S."/>
            <person name="Harms A."/>
        </authorList>
    </citation>
    <scope>NUCLEOTIDE SEQUENCE [LARGE SCALE GENOMIC DNA]</scope>
    <source>
        <strain evidence="2">Bas10</strain>
    </source>
</reference>
<protein>
    <submittedName>
        <fullName evidence="1">Uncharacterized protein</fullName>
    </submittedName>
</protein>
<accession>A0AAE7VTI2</accession>
<evidence type="ECO:0000313" key="1">
    <source>
        <dbReference type="EMBL" id="QXV80574.1"/>
    </source>
</evidence>
<keyword evidence="2" id="KW-1185">Reference proteome</keyword>
<name>A0AAE7VTI2_9CAUD</name>
<organism evidence="1 2">
    <name type="scientific">Escherichia phage IsaakIselin</name>
    <dbReference type="NCBI Taxonomy" id="2851974"/>
    <lineage>
        <taxon>Viruses</taxon>
        <taxon>Duplodnaviria</taxon>
        <taxon>Heunggongvirae</taxon>
        <taxon>Uroviricota</taxon>
        <taxon>Caudoviricetes</taxon>
        <taxon>Drexlerviridae</taxon>
        <taxon>Tempevirinae</taxon>
        <taxon>Henuseptimavirus</taxon>
        <taxon>Henuseptimavirus isaaklselin</taxon>
    </lineage>
</organism>
<gene>
    <name evidence="1" type="ORF">bas10_0039</name>
</gene>
<dbReference type="Proteomes" id="UP000828865">
    <property type="component" value="Segment"/>
</dbReference>